<feature type="transmembrane region" description="Helical" evidence="1">
    <location>
        <begin position="39"/>
        <end position="58"/>
    </location>
</feature>
<dbReference type="Pfam" id="PF02698">
    <property type="entry name" value="DUF218"/>
    <property type="match status" value="1"/>
</dbReference>
<dbReference type="InterPro" id="IPR051599">
    <property type="entry name" value="Cell_Envelope_Assoc"/>
</dbReference>
<sequence>MLPADRSQHPRQNILPVILLMSGFLLVGDAILVSLSEPVGFGILFPAMLGIAFGYCGWRWPALQQWRRRSGIHARLWFWGWTLFMLWLLSLVIFFCAIPYREETLAAASKPAPAAIIILGAGPKDCTPSPVLTERLNKGLQAAHIFPAAAIVVSGGKLRHHACTEAQIMSDYLRAKGVAPSRILTEDRSTSTYENFKFSLPVLSQHGISPESAVLIVSSDFHVLRASYIAHRAGFPNTRLAGAETPLLVRYNARLREYFAFISGFILREY</sequence>
<dbReference type="InterPro" id="IPR003848">
    <property type="entry name" value="DUF218"/>
</dbReference>
<protein>
    <submittedName>
        <fullName evidence="3">YdcF family protein</fullName>
    </submittedName>
</protein>
<keyword evidence="4" id="KW-1185">Reference proteome</keyword>
<keyword evidence="1" id="KW-0472">Membrane</keyword>
<evidence type="ECO:0000313" key="3">
    <source>
        <dbReference type="EMBL" id="MBC3885215.1"/>
    </source>
</evidence>
<feature type="transmembrane region" description="Helical" evidence="1">
    <location>
        <begin position="12"/>
        <end position="33"/>
    </location>
</feature>
<keyword evidence="1" id="KW-0812">Transmembrane</keyword>
<dbReference type="InterPro" id="IPR014729">
    <property type="entry name" value="Rossmann-like_a/b/a_fold"/>
</dbReference>
<name>A0ABR6YMU0_9BURK</name>
<organism evidence="3 4">
    <name type="scientific">Undibacterium griseum</name>
    <dbReference type="NCBI Taxonomy" id="2762295"/>
    <lineage>
        <taxon>Bacteria</taxon>
        <taxon>Pseudomonadati</taxon>
        <taxon>Pseudomonadota</taxon>
        <taxon>Betaproteobacteria</taxon>
        <taxon>Burkholderiales</taxon>
        <taxon>Oxalobacteraceae</taxon>
        <taxon>Undibacterium</taxon>
    </lineage>
</organism>
<reference evidence="3 4" key="1">
    <citation type="submission" date="2020-08" db="EMBL/GenBank/DDBJ databases">
        <title>Novel species isolated from subtropical streams in China.</title>
        <authorList>
            <person name="Lu H."/>
        </authorList>
    </citation>
    <scope>NUCLEOTIDE SEQUENCE [LARGE SCALE GENOMIC DNA]</scope>
    <source>
        <strain evidence="3 4">FT31W</strain>
    </source>
</reference>
<evidence type="ECO:0000256" key="1">
    <source>
        <dbReference type="SAM" id="Phobius"/>
    </source>
</evidence>
<dbReference type="Gene3D" id="3.40.50.620">
    <property type="entry name" value="HUPs"/>
    <property type="match status" value="1"/>
</dbReference>
<comment type="caution">
    <text evidence="3">The sequence shown here is derived from an EMBL/GenBank/DDBJ whole genome shotgun (WGS) entry which is preliminary data.</text>
</comment>
<evidence type="ECO:0000259" key="2">
    <source>
        <dbReference type="Pfam" id="PF02698"/>
    </source>
</evidence>
<gene>
    <name evidence="3" type="ORF">H8K27_08760</name>
</gene>
<dbReference type="Proteomes" id="UP000613113">
    <property type="component" value="Unassembled WGS sequence"/>
</dbReference>
<feature type="domain" description="DUF218" evidence="2">
    <location>
        <begin position="115"/>
        <end position="269"/>
    </location>
</feature>
<proteinExistence type="predicted"/>
<feature type="transmembrane region" description="Helical" evidence="1">
    <location>
        <begin position="78"/>
        <end position="100"/>
    </location>
</feature>
<dbReference type="PANTHER" id="PTHR30336:SF4">
    <property type="entry name" value="ENVELOPE BIOGENESIS FACTOR ELYC"/>
    <property type="match status" value="1"/>
</dbReference>
<keyword evidence="1" id="KW-1133">Transmembrane helix</keyword>
<dbReference type="RefSeq" id="WP_186862812.1">
    <property type="nucleotide sequence ID" value="NZ_JACOGC010000003.1"/>
</dbReference>
<dbReference type="CDD" id="cd06259">
    <property type="entry name" value="YdcF-like"/>
    <property type="match status" value="1"/>
</dbReference>
<evidence type="ECO:0000313" key="4">
    <source>
        <dbReference type="Proteomes" id="UP000613113"/>
    </source>
</evidence>
<dbReference type="PANTHER" id="PTHR30336">
    <property type="entry name" value="INNER MEMBRANE PROTEIN, PROBABLE PERMEASE"/>
    <property type="match status" value="1"/>
</dbReference>
<dbReference type="EMBL" id="JACOGC010000003">
    <property type="protein sequence ID" value="MBC3885215.1"/>
    <property type="molecule type" value="Genomic_DNA"/>
</dbReference>
<accession>A0ABR6YMU0</accession>